<keyword evidence="7" id="KW-0210">Decarboxylase</keyword>
<evidence type="ECO:0000256" key="8">
    <source>
        <dbReference type="ARBA" id="ARBA00023133"/>
    </source>
</evidence>
<evidence type="ECO:0000256" key="3">
    <source>
        <dbReference type="ARBA" id="ARBA00009935"/>
    </source>
</evidence>
<dbReference type="Pfam" id="PF01208">
    <property type="entry name" value="URO-D"/>
    <property type="match status" value="1"/>
</dbReference>
<dbReference type="FunFam" id="3.20.20.210:FF:000004">
    <property type="entry name" value="Uroporphyrinogen decarboxylase"/>
    <property type="match status" value="1"/>
</dbReference>
<dbReference type="InParanoid" id="A0A1S3IXY8"/>
<accession>A0A1S3IXY8</accession>
<dbReference type="FunCoup" id="A0A1S3IXY8">
    <property type="interactions" value="1078"/>
</dbReference>
<keyword evidence="9" id="KW-0456">Lyase</keyword>
<evidence type="ECO:0000256" key="7">
    <source>
        <dbReference type="ARBA" id="ARBA00022793"/>
    </source>
</evidence>
<dbReference type="OrthoDB" id="339900at2759"/>
<feature type="domain" description="Uroporphyrinogen decarboxylase (URO-D)" evidence="12">
    <location>
        <begin position="151"/>
        <end position="167"/>
    </location>
</feature>
<comment type="similarity">
    <text evidence="3">Belongs to the uroporphyrinogen decarboxylase family.</text>
</comment>
<evidence type="ECO:0000259" key="12">
    <source>
        <dbReference type="PROSITE" id="PS00907"/>
    </source>
</evidence>
<dbReference type="GO" id="GO:0006782">
    <property type="term" value="P:protoporphyrinogen IX biosynthetic process"/>
    <property type="evidence" value="ECO:0007669"/>
    <property type="project" value="UniProtKB-UniPathway"/>
</dbReference>
<evidence type="ECO:0000256" key="5">
    <source>
        <dbReference type="ARBA" id="ARBA00014308"/>
    </source>
</evidence>
<dbReference type="PROSITE" id="PS00907">
    <property type="entry name" value="UROD_2"/>
    <property type="match status" value="1"/>
</dbReference>
<dbReference type="UniPathway" id="UPA00251">
    <property type="reaction ID" value="UER00321"/>
</dbReference>
<evidence type="ECO:0000256" key="6">
    <source>
        <dbReference type="ARBA" id="ARBA00022490"/>
    </source>
</evidence>
<dbReference type="InterPro" id="IPR000257">
    <property type="entry name" value="Uroporphyrinogen_deCOase"/>
</dbReference>
<gene>
    <name evidence="14" type="primary">LOC106168516</name>
</gene>
<organism evidence="13 14">
    <name type="scientific">Lingula anatina</name>
    <name type="common">Brachiopod</name>
    <name type="synonym">Lingula unguis</name>
    <dbReference type="NCBI Taxonomy" id="7574"/>
    <lineage>
        <taxon>Eukaryota</taxon>
        <taxon>Metazoa</taxon>
        <taxon>Spiralia</taxon>
        <taxon>Lophotrochozoa</taxon>
        <taxon>Brachiopoda</taxon>
        <taxon>Linguliformea</taxon>
        <taxon>Lingulata</taxon>
        <taxon>Lingulida</taxon>
        <taxon>Linguloidea</taxon>
        <taxon>Lingulidae</taxon>
        <taxon>Lingula</taxon>
    </lineage>
</organism>
<evidence type="ECO:0000256" key="1">
    <source>
        <dbReference type="ARBA" id="ARBA00004496"/>
    </source>
</evidence>
<sequence length="366" mass="40962">MAAPYTGQAFPPLKNDLLLRAAAGEKTERVPVWAMRQAGRYLPEFHEVRSKHDFFEVCQTPELACEITLQPIRRLDLDAAIIFSDILVIPQAVGMKVEMVPGKGPTFDDPLKTPDDMKNLKKDVNVYETLNYVFEAITLTRHKLEGKVPLIGFSGAPWTLMAYMIEGGGSNTFSKAKKWLYVHPEESHQLLQLLTDIIVQYLVGQVQAGAQILQLFESHAGCLGPGNFSKFALPCIKQISKRIKEELSVRGIKPVPMIIFAKDAHFALEELGESGYEVVALDWTVKPKHARRLAPNVTLQGNLDPCALYASEEEISKMTKEMLKNFGTQKYIANLGHGMYPDHNPDHLAAFINSVHRHSEQMNQGL</sequence>
<dbReference type="Gene3D" id="3.20.20.210">
    <property type="match status" value="1"/>
</dbReference>
<comment type="subcellular location">
    <subcellularLocation>
        <location evidence="1">Cytoplasm</location>
    </subcellularLocation>
</comment>
<dbReference type="GO" id="GO:0005829">
    <property type="term" value="C:cytosol"/>
    <property type="evidence" value="ECO:0007669"/>
    <property type="project" value="TreeGrafter"/>
</dbReference>
<dbReference type="RefSeq" id="XP_013403060.1">
    <property type="nucleotide sequence ID" value="XM_013547606.1"/>
</dbReference>
<dbReference type="InterPro" id="IPR038071">
    <property type="entry name" value="UROD/MetE-like_sf"/>
</dbReference>
<keyword evidence="8" id="KW-0350">Heme biosynthesis</keyword>
<dbReference type="AlphaFoldDB" id="A0A1S3IXY8"/>
<dbReference type="KEGG" id="lak:106168516"/>
<evidence type="ECO:0000256" key="10">
    <source>
        <dbReference type="ARBA" id="ARBA00023244"/>
    </source>
</evidence>
<comment type="catalytic activity">
    <reaction evidence="11">
        <text>uroporphyrinogen III + 4 H(+) = coproporphyrinogen III + 4 CO2</text>
        <dbReference type="Rhea" id="RHEA:19865"/>
        <dbReference type="ChEBI" id="CHEBI:15378"/>
        <dbReference type="ChEBI" id="CHEBI:16526"/>
        <dbReference type="ChEBI" id="CHEBI:57308"/>
        <dbReference type="ChEBI" id="CHEBI:57309"/>
        <dbReference type="EC" id="4.1.1.37"/>
    </reaction>
    <physiologicalReaction direction="left-to-right" evidence="11">
        <dbReference type="Rhea" id="RHEA:19866"/>
    </physiologicalReaction>
</comment>
<dbReference type="PANTHER" id="PTHR21091">
    <property type="entry name" value="METHYLTETRAHYDROFOLATE:HOMOCYSTEINE METHYLTRANSFERASE RELATED"/>
    <property type="match status" value="1"/>
</dbReference>
<evidence type="ECO:0000256" key="2">
    <source>
        <dbReference type="ARBA" id="ARBA00004804"/>
    </source>
</evidence>
<comment type="pathway">
    <text evidence="2">Porphyrin-containing compound metabolism; protoporphyrin-IX biosynthesis; coproporphyrinogen-III from 5-aminolevulinate: step 4/4.</text>
</comment>
<evidence type="ECO:0000313" key="14">
    <source>
        <dbReference type="RefSeq" id="XP_013403060.1"/>
    </source>
</evidence>
<keyword evidence="13" id="KW-1185">Reference proteome</keyword>
<dbReference type="NCBIfam" id="TIGR01464">
    <property type="entry name" value="hemE"/>
    <property type="match status" value="1"/>
</dbReference>
<dbReference type="STRING" id="7574.A0A1S3IXY8"/>
<dbReference type="EC" id="4.1.1.37" evidence="4"/>
<dbReference type="GO" id="GO:0004853">
    <property type="term" value="F:uroporphyrinogen decarboxylase activity"/>
    <property type="evidence" value="ECO:0007669"/>
    <property type="project" value="UniProtKB-EC"/>
</dbReference>
<dbReference type="CDD" id="cd00717">
    <property type="entry name" value="URO-D"/>
    <property type="match status" value="1"/>
</dbReference>
<name>A0A1S3IXY8_LINAN</name>
<reference evidence="14" key="1">
    <citation type="submission" date="2025-08" db="UniProtKB">
        <authorList>
            <consortium name="RefSeq"/>
        </authorList>
    </citation>
    <scope>IDENTIFICATION</scope>
    <source>
        <tissue evidence="14">Gonads</tissue>
    </source>
</reference>
<dbReference type="Proteomes" id="UP000085678">
    <property type="component" value="Unplaced"/>
</dbReference>
<dbReference type="InterPro" id="IPR006361">
    <property type="entry name" value="Uroporphyrinogen_deCO2ase_HemE"/>
</dbReference>
<keyword evidence="10" id="KW-0627">Porphyrin biosynthesis</keyword>
<dbReference type="HAMAP" id="MF_00218">
    <property type="entry name" value="URO_D"/>
    <property type="match status" value="1"/>
</dbReference>
<evidence type="ECO:0000313" key="13">
    <source>
        <dbReference type="Proteomes" id="UP000085678"/>
    </source>
</evidence>
<evidence type="ECO:0000256" key="11">
    <source>
        <dbReference type="ARBA" id="ARBA00048411"/>
    </source>
</evidence>
<dbReference type="SUPFAM" id="SSF51726">
    <property type="entry name" value="UROD/MetE-like"/>
    <property type="match status" value="1"/>
</dbReference>
<dbReference type="OMA" id="LWLMRQA"/>
<keyword evidence="6" id="KW-0963">Cytoplasm</keyword>
<proteinExistence type="inferred from homology"/>
<evidence type="ECO:0000256" key="9">
    <source>
        <dbReference type="ARBA" id="ARBA00023239"/>
    </source>
</evidence>
<dbReference type="PANTHER" id="PTHR21091:SF169">
    <property type="entry name" value="UROPORPHYRINOGEN DECARBOXYLASE"/>
    <property type="match status" value="1"/>
</dbReference>
<evidence type="ECO:0000256" key="4">
    <source>
        <dbReference type="ARBA" id="ARBA00012288"/>
    </source>
</evidence>
<protein>
    <recommendedName>
        <fullName evidence="5">Uroporphyrinogen decarboxylase</fullName>
        <ecNumber evidence="4">4.1.1.37</ecNumber>
    </recommendedName>
</protein>
<dbReference type="GeneID" id="106168516"/>